<keyword evidence="15" id="KW-0966">Cell projection</keyword>
<dbReference type="Gene3D" id="1.10.2000.10">
    <property type="entry name" value="Frizzled cysteine-rich domain"/>
    <property type="match status" value="1"/>
</dbReference>
<dbReference type="GO" id="GO:0005886">
    <property type="term" value="C:plasma membrane"/>
    <property type="evidence" value="ECO:0007669"/>
    <property type="project" value="UniProtKB-SubCell"/>
</dbReference>
<evidence type="ECO:0000256" key="4">
    <source>
        <dbReference type="ARBA" id="ARBA00022473"/>
    </source>
</evidence>
<comment type="subcellular location">
    <subcellularLocation>
        <location evidence="2">Cell membrane</location>
        <topology evidence="2">Multi-pass membrane protein</topology>
    </subcellularLocation>
    <subcellularLocation>
        <location evidence="1">Cell projection</location>
        <location evidence="1">Cilium</location>
    </subcellularLocation>
</comment>
<dbReference type="Proteomes" id="UP000030759">
    <property type="component" value="Unassembled WGS sequence"/>
</dbReference>
<evidence type="ECO:0000256" key="18">
    <source>
        <dbReference type="SAM" id="MobiDB-lite"/>
    </source>
</evidence>
<evidence type="ECO:0000256" key="10">
    <source>
        <dbReference type="ARBA" id="ARBA00023136"/>
    </source>
</evidence>
<dbReference type="CDD" id="cd15030">
    <property type="entry name" value="7tmF_SMO_homolog"/>
    <property type="match status" value="1"/>
</dbReference>
<dbReference type="InterPro" id="IPR017981">
    <property type="entry name" value="GPCR_2-like_7TM"/>
</dbReference>
<feature type="region of interest" description="Disordered" evidence="18">
    <location>
        <begin position="33"/>
        <end position="65"/>
    </location>
</feature>
<keyword evidence="10 19" id="KW-0472">Membrane</keyword>
<evidence type="ECO:0000256" key="7">
    <source>
        <dbReference type="ARBA" id="ARBA00022729"/>
    </source>
</evidence>
<dbReference type="InterPro" id="IPR035683">
    <property type="entry name" value="SMO_7TM"/>
</dbReference>
<feature type="domain" description="G-protein coupled receptors family 2 profile 2" evidence="22">
    <location>
        <begin position="318"/>
        <end position="580"/>
    </location>
</feature>
<dbReference type="GO" id="GO:0009888">
    <property type="term" value="P:tissue development"/>
    <property type="evidence" value="ECO:0007669"/>
    <property type="project" value="UniProtKB-ARBA"/>
</dbReference>
<dbReference type="InterPro" id="IPR015526">
    <property type="entry name" value="Frizzled/SFRP"/>
</dbReference>
<dbReference type="InterPro" id="IPR000539">
    <property type="entry name" value="Frizzled/Smoothened_7TM"/>
</dbReference>
<feature type="domain" description="FZ" evidence="21">
    <location>
        <begin position="71"/>
        <end position="268"/>
    </location>
</feature>
<gene>
    <name evidence="23" type="ORF">H671_1g2296</name>
</gene>
<keyword evidence="4" id="KW-0217">Developmental protein</keyword>
<dbReference type="SMART" id="SM00063">
    <property type="entry name" value="FRI"/>
    <property type="match status" value="1"/>
</dbReference>
<evidence type="ECO:0000256" key="1">
    <source>
        <dbReference type="ARBA" id="ARBA00004138"/>
    </source>
</evidence>
<dbReference type="AlphaFoldDB" id="A0A061IJT9"/>
<dbReference type="PANTHER" id="PTHR11309:SF35">
    <property type="entry name" value="PROTEIN SMOOTHENED"/>
    <property type="match status" value="1"/>
</dbReference>
<evidence type="ECO:0000256" key="5">
    <source>
        <dbReference type="ARBA" id="ARBA00022475"/>
    </source>
</evidence>
<evidence type="ECO:0000256" key="3">
    <source>
        <dbReference type="ARBA" id="ARBA00008077"/>
    </source>
</evidence>
<dbReference type="GO" id="GO:0005113">
    <property type="term" value="F:patched binding"/>
    <property type="evidence" value="ECO:0007669"/>
    <property type="project" value="TreeGrafter"/>
</dbReference>
<keyword evidence="8 19" id="KW-1133">Transmembrane helix</keyword>
<reference evidence="24" key="1">
    <citation type="journal article" date="2013" name="Nat. Biotechnol.">
        <title>Chinese hamster genome sequenced from sorted chromosomes.</title>
        <authorList>
            <person name="Brinkrolf K."/>
            <person name="Rupp O."/>
            <person name="Laux H."/>
            <person name="Kollin F."/>
            <person name="Ernst W."/>
            <person name="Linke B."/>
            <person name="Kofler R."/>
            <person name="Romand S."/>
            <person name="Hesse F."/>
            <person name="Budach W.E."/>
            <person name="Galosy S."/>
            <person name="Muller D."/>
            <person name="Noll T."/>
            <person name="Wienberg J."/>
            <person name="Jostock T."/>
            <person name="Leonard M."/>
            <person name="Grillari J."/>
            <person name="Tauch A."/>
            <person name="Goesmann A."/>
            <person name="Helk B."/>
            <person name="Mott J.E."/>
            <person name="Puhler A."/>
            <person name="Borth N."/>
        </authorList>
    </citation>
    <scope>NUCLEOTIDE SEQUENCE [LARGE SCALE GENOMIC DNA]</scope>
    <source>
        <strain evidence="24">17A/GY</strain>
    </source>
</reference>
<feature type="transmembrane region" description="Helical" evidence="19">
    <location>
        <begin position="402"/>
        <end position="426"/>
    </location>
</feature>
<sequence>MAAARSARGPELPSPRLLVVLLLVLLGTPGPGTALSGNATGPGPRSAGGSGSGRRNAPVTSPPPPLLSHCGRAAHCEPLRYNVCLGSALPYGATTTLLAGDSDSQEEAHDKLVLWSDLGFFTHLVSLPITTGNVSYHAFQADQTNIMSRPWSTVGQIWFSKWGKKARKRSLQVRATCHLYYVGGNSLYMLDMNPSLGCLRNAPRCWAVIQPLLCAVYMPKCENDRVELPSRTLCQATRGPCAIVERERGWPDFLRCTPDHFPEGCPNEVQNIKFNSSGQCEAPLVRTDNPKSWYEDVEGCGIQCQNPLYTEAEHQDMHSYIAAFGAVTGLCTLFTLATFVADWRNSNRYPAVILFYVNACFFVGSIGWLAQFMDGARREIVCRADGTMRFGEPTSSETLSCVIIFVIVYYALMAGVVWFVVLTYAWHTSFKALGTTYQPLSGKTSYFHLLTWSLPFVLTVAILAVAQVDGDSVSGICFVGYKNYRYRAGFVLAPIGLVLIVGGYFLIRGVMTLFSIKSNHPGLLSEKAASKINETMLRLGIFGFLAFGFVLITFSCHFYDFFNQAEWERSFRDYVLCQANVTIGLPTKKPIPDCEIKNRPSLLVEKINLFAMFGTGIAMSTWVWTKATLLIWRRTWCRLTGQSDDEPKRIKKSKMIAKAFSKRRELLQNPGQELSFSMHTVSHDGPVAGLAFDLNEPSADVSSAWAQHVTKMVARRGAILPQDVSVTPVATPVPPEEQANLWLVEAEISPELEKRLGRKKKRRKRKKEIYLCATCTYGVVRGHKRTVDPLELDRSYGQLFKERLLFLECKQRFVFNKAVLAEA</sequence>
<feature type="chain" id="PRO_5001601011" description="Protein smoothened" evidence="20">
    <location>
        <begin position="35"/>
        <end position="823"/>
    </location>
</feature>
<feature type="transmembrane region" description="Helical" evidence="19">
    <location>
        <begin position="486"/>
        <end position="507"/>
    </location>
</feature>
<protein>
    <recommendedName>
        <fullName evidence="16">Protein smoothened</fullName>
    </recommendedName>
</protein>
<dbReference type="FunFam" id="1.20.1070.10:FF:000068">
    <property type="entry name" value="Smoothened, frizzled class receptor"/>
    <property type="match status" value="1"/>
</dbReference>
<keyword evidence="6 19" id="KW-0812">Transmembrane</keyword>
<dbReference type="GO" id="GO:0005929">
    <property type="term" value="C:cilium"/>
    <property type="evidence" value="ECO:0007669"/>
    <property type="project" value="UniProtKB-SubCell"/>
</dbReference>
<evidence type="ECO:0000256" key="6">
    <source>
        <dbReference type="ARBA" id="ARBA00022692"/>
    </source>
</evidence>
<dbReference type="EMBL" id="KE664704">
    <property type="protein sequence ID" value="ERE89482.1"/>
    <property type="molecule type" value="Genomic_DNA"/>
</dbReference>
<keyword evidence="14" id="KW-0807">Transducer</keyword>
<dbReference type="GO" id="GO:0007389">
    <property type="term" value="P:pattern specification process"/>
    <property type="evidence" value="ECO:0007669"/>
    <property type="project" value="TreeGrafter"/>
</dbReference>
<evidence type="ECO:0000256" key="19">
    <source>
        <dbReference type="SAM" id="Phobius"/>
    </source>
</evidence>
<evidence type="ECO:0000256" key="11">
    <source>
        <dbReference type="ARBA" id="ARBA00023157"/>
    </source>
</evidence>
<feature type="transmembrane region" description="Helical" evidence="19">
    <location>
        <begin position="539"/>
        <end position="562"/>
    </location>
</feature>
<dbReference type="GO" id="GO:0071679">
    <property type="term" value="P:commissural neuron axon guidance"/>
    <property type="evidence" value="ECO:0007669"/>
    <property type="project" value="TreeGrafter"/>
</dbReference>
<evidence type="ECO:0000256" key="15">
    <source>
        <dbReference type="ARBA" id="ARBA00023273"/>
    </source>
</evidence>
<accession>A0A061IJT9</accession>
<dbReference type="GO" id="GO:0004930">
    <property type="term" value="F:G protein-coupled receptor activity"/>
    <property type="evidence" value="ECO:0007669"/>
    <property type="project" value="UniProtKB-KW"/>
</dbReference>
<dbReference type="GO" id="GO:0007417">
    <property type="term" value="P:central nervous system development"/>
    <property type="evidence" value="ECO:0007669"/>
    <property type="project" value="TreeGrafter"/>
</dbReference>
<evidence type="ECO:0000256" key="12">
    <source>
        <dbReference type="ARBA" id="ARBA00023170"/>
    </source>
</evidence>
<evidence type="ECO:0000256" key="17">
    <source>
        <dbReference type="PROSITE-ProRule" id="PRU00090"/>
    </source>
</evidence>
<dbReference type="SMART" id="SM01330">
    <property type="entry name" value="Frizzled"/>
    <property type="match status" value="1"/>
</dbReference>
<feature type="transmembrane region" description="Helical" evidence="19">
    <location>
        <begin position="320"/>
        <end position="341"/>
    </location>
</feature>
<name>A0A061IJT9_CRIGR</name>
<dbReference type="SUPFAM" id="SSF63501">
    <property type="entry name" value="Frizzled cysteine-rich domain"/>
    <property type="match status" value="1"/>
</dbReference>
<dbReference type="InterPro" id="IPR041771">
    <property type="entry name" value="SMO_CRD"/>
</dbReference>
<evidence type="ECO:0000256" key="16">
    <source>
        <dbReference type="ARBA" id="ARBA00035037"/>
    </source>
</evidence>
<evidence type="ECO:0000313" key="24">
    <source>
        <dbReference type="Proteomes" id="UP000030759"/>
    </source>
</evidence>
<keyword evidence="7 20" id="KW-0732">Signal</keyword>
<feature type="transmembrane region" description="Helical" evidence="19">
    <location>
        <begin position="353"/>
        <end position="370"/>
    </location>
</feature>
<evidence type="ECO:0000259" key="22">
    <source>
        <dbReference type="PROSITE" id="PS50261"/>
    </source>
</evidence>
<dbReference type="CDD" id="cd07451">
    <property type="entry name" value="CRD_SMO"/>
    <property type="match status" value="1"/>
</dbReference>
<keyword evidence="5" id="KW-1003">Cell membrane</keyword>
<evidence type="ECO:0000313" key="23">
    <source>
        <dbReference type="EMBL" id="ERE89482.1"/>
    </source>
</evidence>
<dbReference type="InterPro" id="IPR020067">
    <property type="entry name" value="Frizzled_dom"/>
</dbReference>
<dbReference type="GO" id="GO:0007224">
    <property type="term" value="P:smoothened signaling pathway"/>
    <property type="evidence" value="ECO:0007669"/>
    <property type="project" value="TreeGrafter"/>
</dbReference>
<proteinExistence type="inferred from homology"/>
<dbReference type="GO" id="GO:0030425">
    <property type="term" value="C:dendrite"/>
    <property type="evidence" value="ECO:0007669"/>
    <property type="project" value="TreeGrafter"/>
</dbReference>
<organism evidence="23 24">
    <name type="scientific">Cricetulus griseus</name>
    <name type="common">Chinese hamster</name>
    <name type="synonym">Cricetulus barabensis griseus</name>
    <dbReference type="NCBI Taxonomy" id="10029"/>
    <lineage>
        <taxon>Eukaryota</taxon>
        <taxon>Metazoa</taxon>
        <taxon>Chordata</taxon>
        <taxon>Craniata</taxon>
        <taxon>Vertebrata</taxon>
        <taxon>Euteleostomi</taxon>
        <taxon>Mammalia</taxon>
        <taxon>Eutheria</taxon>
        <taxon>Euarchontoglires</taxon>
        <taxon>Glires</taxon>
        <taxon>Rodentia</taxon>
        <taxon>Myomorpha</taxon>
        <taxon>Muroidea</taxon>
        <taxon>Cricetidae</taxon>
        <taxon>Cricetinae</taxon>
        <taxon>Cricetulus</taxon>
    </lineage>
</organism>
<dbReference type="Pfam" id="PF01534">
    <property type="entry name" value="Frizzled"/>
    <property type="match status" value="1"/>
</dbReference>
<dbReference type="Gene3D" id="1.20.1070.10">
    <property type="entry name" value="Rhodopsin 7-helix transmembrane proteins"/>
    <property type="match status" value="1"/>
</dbReference>
<dbReference type="InterPro" id="IPR036790">
    <property type="entry name" value="Frizzled_dom_sf"/>
</dbReference>
<feature type="transmembrane region" description="Helical" evidence="19">
    <location>
        <begin position="446"/>
        <end position="466"/>
    </location>
</feature>
<keyword evidence="13" id="KW-0325">Glycoprotein</keyword>
<dbReference type="PROSITE" id="PS50261">
    <property type="entry name" value="G_PROTEIN_RECEP_F2_4"/>
    <property type="match status" value="1"/>
</dbReference>
<evidence type="ECO:0000256" key="2">
    <source>
        <dbReference type="ARBA" id="ARBA00004651"/>
    </source>
</evidence>
<evidence type="ECO:0000256" key="13">
    <source>
        <dbReference type="ARBA" id="ARBA00023180"/>
    </source>
</evidence>
<evidence type="ECO:0000256" key="9">
    <source>
        <dbReference type="ARBA" id="ARBA00023040"/>
    </source>
</evidence>
<evidence type="ECO:0000256" key="8">
    <source>
        <dbReference type="ARBA" id="ARBA00022989"/>
    </source>
</evidence>
<dbReference type="PANTHER" id="PTHR11309">
    <property type="entry name" value="FRIZZLED"/>
    <property type="match status" value="1"/>
</dbReference>
<keyword evidence="11" id="KW-1015">Disulfide bond</keyword>
<comment type="similarity">
    <text evidence="3">Belongs to the G-protein coupled receptor Fz/Smo family.</text>
</comment>
<keyword evidence="9" id="KW-0297">G-protein coupled receptor</keyword>
<evidence type="ECO:0000259" key="21">
    <source>
        <dbReference type="PROSITE" id="PS50038"/>
    </source>
</evidence>
<evidence type="ECO:0000256" key="14">
    <source>
        <dbReference type="ARBA" id="ARBA00023224"/>
    </source>
</evidence>
<dbReference type="PROSITE" id="PS50038">
    <property type="entry name" value="FZ"/>
    <property type="match status" value="1"/>
</dbReference>
<evidence type="ECO:0000256" key="20">
    <source>
        <dbReference type="SAM" id="SignalP"/>
    </source>
</evidence>
<comment type="caution">
    <text evidence="17">Lacks conserved residue(s) required for the propagation of feature annotation.</text>
</comment>
<dbReference type="Pfam" id="PF01392">
    <property type="entry name" value="Fz"/>
    <property type="match status" value="1"/>
</dbReference>
<feature type="transmembrane region" description="Helical" evidence="19">
    <location>
        <begin position="607"/>
        <end position="625"/>
    </location>
</feature>
<keyword evidence="12" id="KW-0675">Receptor</keyword>
<feature type="signal peptide" evidence="20">
    <location>
        <begin position="1"/>
        <end position="34"/>
    </location>
</feature>
<dbReference type="PRINTS" id="PR00489">
    <property type="entry name" value="FRIZZLED"/>
</dbReference>